<feature type="transmembrane region" description="Helical" evidence="1">
    <location>
        <begin position="90"/>
        <end position="111"/>
    </location>
</feature>
<sequence>MVRTSFKNVRIFWLLLRNYLFALLPMCGICGFYCWIIIAALQYWYAPQGRKLEKWKVQCIASTILKNAAETPQRIRARHQRSVDIFTNNLLIIMDFALKLLLVGSLIRFSFDSTFMRFVKIIDKCDDTACLLLKLIFTNIDIKALSNALFEDLIYDGVRQHTAKL</sequence>
<dbReference type="EnsemblMetazoa" id="GPAI046652-RA">
    <property type="protein sequence ID" value="GPAI046652-PA"/>
    <property type="gene ID" value="GPAI046652"/>
</dbReference>
<evidence type="ECO:0000256" key="1">
    <source>
        <dbReference type="SAM" id="Phobius"/>
    </source>
</evidence>
<reference evidence="2" key="2">
    <citation type="submission" date="2020-05" db="UniProtKB">
        <authorList>
            <consortium name="EnsemblMetazoa"/>
        </authorList>
    </citation>
    <scope>IDENTIFICATION</scope>
    <source>
        <strain evidence="2">IAEA</strain>
    </source>
</reference>
<dbReference type="Proteomes" id="UP000092445">
    <property type="component" value="Unassembled WGS sequence"/>
</dbReference>
<protein>
    <submittedName>
        <fullName evidence="2">Uncharacterized protein</fullName>
    </submittedName>
</protein>
<accession>A0A1B0AIA1</accession>
<keyword evidence="1" id="KW-0472">Membrane</keyword>
<feature type="transmembrane region" description="Helical" evidence="1">
    <location>
        <begin position="20"/>
        <end position="45"/>
    </location>
</feature>
<dbReference type="VEuPathDB" id="VectorBase:GPAI046652"/>
<reference evidence="3" key="1">
    <citation type="submission" date="2014-03" db="EMBL/GenBank/DDBJ databases">
        <authorList>
            <person name="Aksoy S."/>
            <person name="Warren W."/>
            <person name="Wilson R.K."/>
        </authorList>
    </citation>
    <scope>NUCLEOTIDE SEQUENCE [LARGE SCALE GENOMIC DNA]</scope>
    <source>
        <strain evidence="3">IAEA</strain>
    </source>
</reference>
<evidence type="ECO:0000313" key="2">
    <source>
        <dbReference type="EnsemblMetazoa" id="GPAI046652-PA"/>
    </source>
</evidence>
<keyword evidence="3" id="KW-1185">Reference proteome</keyword>
<name>A0A1B0AIA1_GLOPL</name>
<organism evidence="2 3">
    <name type="scientific">Glossina pallidipes</name>
    <name type="common">Tsetse fly</name>
    <dbReference type="NCBI Taxonomy" id="7398"/>
    <lineage>
        <taxon>Eukaryota</taxon>
        <taxon>Metazoa</taxon>
        <taxon>Ecdysozoa</taxon>
        <taxon>Arthropoda</taxon>
        <taxon>Hexapoda</taxon>
        <taxon>Insecta</taxon>
        <taxon>Pterygota</taxon>
        <taxon>Neoptera</taxon>
        <taxon>Endopterygota</taxon>
        <taxon>Diptera</taxon>
        <taxon>Brachycera</taxon>
        <taxon>Muscomorpha</taxon>
        <taxon>Hippoboscoidea</taxon>
        <taxon>Glossinidae</taxon>
        <taxon>Glossina</taxon>
    </lineage>
</organism>
<evidence type="ECO:0000313" key="3">
    <source>
        <dbReference type="Proteomes" id="UP000092445"/>
    </source>
</evidence>
<proteinExistence type="predicted"/>
<keyword evidence="1" id="KW-1133">Transmembrane helix</keyword>
<keyword evidence="1" id="KW-0812">Transmembrane</keyword>
<dbReference type="AlphaFoldDB" id="A0A1B0AIA1"/>